<dbReference type="InterPro" id="IPR007296">
    <property type="entry name" value="DUF403"/>
</dbReference>
<dbReference type="OrthoDB" id="9803532at2"/>
<evidence type="ECO:0000313" key="3">
    <source>
        <dbReference type="Proteomes" id="UP000436522"/>
    </source>
</evidence>
<evidence type="ECO:0000259" key="1">
    <source>
        <dbReference type="Pfam" id="PF04168"/>
    </source>
</evidence>
<accession>A0A640VS47</accession>
<gene>
    <name evidence="2" type="ORF">So717_22550</name>
</gene>
<dbReference type="RefSeq" id="WP_159977343.1">
    <property type="nucleotide sequence ID" value="NZ_BLIV01000004.1"/>
</dbReference>
<dbReference type="Proteomes" id="UP000436522">
    <property type="component" value="Unassembled WGS sequence"/>
</dbReference>
<evidence type="ECO:0000313" key="2">
    <source>
        <dbReference type="EMBL" id="GFE50502.1"/>
    </source>
</evidence>
<name>A0A640VS47_9RHOB</name>
<dbReference type="PANTHER" id="PTHR34595:SF7">
    <property type="entry name" value="SLL1039 PROTEIN"/>
    <property type="match status" value="1"/>
</dbReference>
<feature type="domain" description="DUF403" evidence="1">
    <location>
        <begin position="1"/>
        <end position="309"/>
    </location>
</feature>
<dbReference type="EMBL" id="BLIV01000004">
    <property type="protein sequence ID" value="GFE50502.1"/>
    <property type="molecule type" value="Genomic_DNA"/>
</dbReference>
<dbReference type="PANTHER" id="PTHR34595">
    <property type="entry name" value="BLR5612 PROTEIN"/>
    <property type="match status" value="1"/>
</dbReference>
<keyword evidence="3" id="KW-1185">Reference proteome</keyword>
<protein>
    <recommendedName>
        <fullName evidence="1">DUF403 domain-containing protein</fullName>
    </recommendedName>
</protein>
<dbReference type="Pfam" id="PF04168">
    <property type="entry name" value="Alpha-E"/>
    <property type="match status" value="1"/>
</dbReference>
<organism evidence="2 3">
    <name type="scientific">Roseobacter cerasinus</name>
    <dbReference type="NCBI Taxonomy" id="2602289"/>
    <lineage>
        <taxon>Bacteria</taxon>
        <taxon>Pseudomonadati</taxon>
        <taxon>Pseudomonadota</taxon>
        <taxon>Alphaproteobacteria</taxon>
        <taxon>Rhodobacterales</taxon>
        <taxon>Roseobacteraceae</taxon>
        <taxon>Roseobacter</taxon>
    </lineage>
</organism>
<comment type="caution">
    <text evidence="2">The sequence shown here is derived from an EMBL/GenBank/DDBJ whole genome shotgun (WGS) entry which is preliminary data.</text>
</comment>
<sequence>MLGKTAGGLYWMFRFLERSENTARLLEAGFRMALTRSSDAESEWKSVVTTSGAGAGYAQKYDSYSDTLVMDWLLRDPDNPSSVISVTSSARDNARLVRTALTTEVWEAVNDNWMTLRDLLKEPITTVDLPGVLATVRQQSALVRGALYGTMLRNDIYDFARIGTFIERADNTARIIDVKYYTLLPSALAVGSSLDNVQWEMILRSVSAHRCFRWLDETDMTATAIADFLIFDKRLPRSLAFCVKQTTENLRYLEQEYQERHPCHDLADRLKRWVASTDIDMVFDLGLHEVITEFIRDNNALSAQIEQDFRFMA</sequence>
<dbReference type="AlphaFoldDB" id="A0A640VS47"/>
<dbReference type="InterPro" id="IPR051680">
    <property type="entry name" value="ATP-dep_Glu-Cys_Ligase-2"/>
</dbReference>
<proteinExistence type="predicted"/>
<reference evidence="2 3" key="1">
    <citation type="submission" date="2019-12" db="EMBL/GenBank/DDBJ databases">
        <title>Roseobacter cerasinus sp. nov., isolated from seawater around aquaculture.</title>
        <authorList>
            <person name="Muramatsu S."/>
            <person name="Takabe Y."/>
            <person name="Mori K."/>
            <person name="Takaichi S."/>
            <person name="Hanada S."/>
        </authorList>
    </citation>
    <scope>NUCLEOTIDE SEQUENCE [LARGE SCALE GENOMIC DNA]</scope>
    <source>
        <strain evidence="2 3">AI77</strain>
    </source>
</reference>